<dbReference type="PANTHER" id="PTHR46124">
    <property type="entry name" value="D-AMINOACYL-TRNA DEACYLASE"/>
    <property type="match status" value="1"/>
</dbReference>
<organism evidence="4 5">
    <name type="scientific">Verrucomicrobia subdivision 6 bacterium BACL9 MAG-120507-bin52</name>
    <dbReference type="NCBI Taxonomy" id="1655590"/>
    <lineage>
        <taxon>Bacteria</taxon>
        <taxon>Pseudomonadati</taxon>
        <taxon>Verrucomicrobiota</taxon>
        <taxon>Verrucomicrobiia</taxon>
        <taxon>Verrucomicrobiales</taxon>
        <taxon>Verrucomicrobia subdivision 6</taxon>
    </lineage>
</organism>
<evidence type="ECO:0000313" key="5">
    <source>
        <dbReference type="Proteomes" id="UP000051269"/>
    </source>
</evidence>
<evidence type="ECO:0000256" key="2">
    <source>
        <dbReference type="ARBA" id="ARBA00022801"/>
    </source>
</evidence>
<dbReference type="AlphaFoldDB" id="A0A0R2RNY0"/>
<dbReference type="InterPro" id="IPR018228">
    <property type="entry name" value="DNase_TatD-rel_CS"/>
</dbReference>
<evidence type="ECO:0000256" key="3">
    <source>
        <dbReference type="PIRSR" id="PIRSR005902-1"/>
    </source>
</evidence>
<feature type="binding site" evidence="3">
    <location>
        <position position="8"/>
    </location>
    <ligand>
        <name>a divalent metal cation</name>
        <dbReference type="ChEBI" id="CHEBI:60240"/>
        <label>1</label>
    </ligand>
</feature>
<feature type="binding site" evidence="3">
    <location>
        <position position="181"/>
    </location>
    <ligand>
        <name>a divalent metal cation</name>
        <dbReference type="ChEBI" id="CHEBI:60240"/>
        <label>2</label>
    </ligand>
</feature>
<evidence type="ECO:0000313" key="4">
    <source>
        <dbReference type="EMBL" id="KRO62093.1"/>
    </source>
</evidence>
<protein>
    <submittedName>
        <fullName evidence="4">DNAase</fullName>
    </submittedName>
</protein>
<dbReference type="GO" id="GO:0046872">
    <property type="term" value="F:metal ion binding"/>
    <property type="evidence" value="ECO:0007669"/>
    <property type="project" value="UniProtKB-KW"/>
</dbReference>
<dbReference type="PANTHER" id="PTHR46124:SF2">
    <property type="entry name" value="D-AMINOACYL-TRNA DEACYLASE"/>
    <property type="match status" value="1"/>
</dbReference>
<gene>
    <name evidence="4" type="ORF">ABR82_01610</name>
</gene>
<reference evidence="4 5" key="1">
    <citation type="submission" date="2015-10" db="EMBL/GenBank/DDBJ databases">
        <title>Metagenome-Assembled Genomes uncover a global brackish microbiome.</title>
        <authorList>
            <person name="Hugerth L.W."/>
            <person name="Larsson J."/>
            <person name="Alneberg J."/>
            <person name="Lindh M.V."/>
            <person name="Legrand C."/>
            <person name="Pinhassi J."/>
            <person name="Andersson A.F."/>
        </authorList>
    </citation>
    <scope>NUCLEOTIDE SEQUENCE [LARGE SCALE GENOMIC DNA]</scope>
    <source>
        <strain evidence="4">BACL18 MAG-120507-bin52</strain>
    </source>
</reference>
<dbReference type="EMBL" id="LIBO01000136">
    <property type="protein sequence ID" value="KRO62093.1"/>
    <property type="molecule type" value="Genomic_DNA"/>
</dbReference>
<keyword evidence="3" id="KW-0479">Metal-binding</keyword>
<feature type="binding site" evidence="3">
    <location>
        <position position="92"/>
    </location>
    <ligand>
        <name>a divalent metal cation</name>
        <dbReference type="ChEBI" id="CHEBI:60240"/>
        <label>1</label>
    </ligand>
</feature>
<feature type="binding site" evidence="3">
    <location>
        <position position="231"/>
    </location>
    <ligand>
        <name>a divalent metal cation</name>
        <dbReference type="ChEBI" id="CHEBI:60240"/>
        <label>1</label>
    </ligand>
</feature>
<dbReference type="CDD" id="cd01310">
    <property type="entry name" value="TatD_DNAse"/>
    <property type="match status" value="1"/>
</dbReference>
<dbReference type="SUPFAM" id="SSF51556">
    <property type="entry name" value="Metallo-dependent hydrolases"/>
    <property type="match status" value="1"/>
</dbReference>
<dbReference type="Gene3D" id="3.20.20.140">
    <property type="entry name" value="Metal-dependent hydrolases"/>
    <property type="match status" value="1"/>
</dbReference>
<dbReference type="GO" id="GO:0005829">
    <property type="term" value="C:cytosol"/>
    <property type="evidence" value="ECO:0007669"/>
    <property type="project" value="TreeGrafter"/>
</dbReference>
<dbReference type="Pfam" id="PF01026">
    <property type="entry name" value="TatD_DNase"/>
    <property type="match status" value="1"/>
</dbReference>
<keyword evidence="2" id="KW-0378">Hydrolase</keyword>
<dbReference type="PIRSF" id="PIRSF005902">
    <property type="entry name" value="DNase_TatD"/>
    <property type="match status" value="1"/>
</dbReference>
<feature type="binding site" evidence="3">
    <location>
        <position position="6"/>
    </location>
    <ligand>
        <name>a divalent metal cation</name>
        <dbReference type="ChEBI" id="CHEBI:60240"/>
        <label>1</label>
    </ligand>
</feature>
<dbReference type="GO" id="GO:0016788">
    <property type="term" value="F:hydrolase activity, acting on ester bonds"/>
    <property type="evidence" value="ECO:0007669"/>
    <property type="project" value="InterPro"/>
</dbReference>
<dbReference type="InterPro" id="IPR001130">
    <property type="entry name" value="TatD-like"/>
</dbReference>
<accession>A0A0R2RNY0</accession>
<sequence>MLIDTHSHLDFPDFDADRADIIQRATEAGVTRIISIGTTLQTSRAALALADTFPQIYATVGLHPSEVQEAPESAVDELAQLARHPKVVAIGECGLDYHRLPSRSSTPFAAASSTMGEVFPGREELELADADLKNRQSIFFQQQLDLALELKLNVVIHQRDSWADTLVTLKPYSGRLQAVFHCFSGTWAQAQELFSMGHSISLTGIVTFKNARDLHSCVQQIPAGSFFLETDCPYLAPEPHRGKRCEPAYTRQIAEKVAALRNQSIEEISRETSLAAEQFFRLPPR</sequence>
<evidence type="ECO:0000256" key="1">
    <source>
        <dbReference type="ARBA" id="ARBA00009275"/>
    </source>
</evidence>
<dbReference type="Proteomes" id="UP000051269">
    <property type="component" value="Unassembled WGS sequence"/>
</dbReference>
<dbReference type="InterPro" id="IPR032466">
    <property type="entry name" value="Metal_Hydrolase"/>
</dbReference>
<name>A0A0R2RNY0_9BACT</name>
<proteinExistence type="inferred from homology"/>
<dbReference type="PROSITE" id="PS01137">
    <property type="entry name" value="TATD_1"/>
    <property type="match status" value="1"/>
</dbReference>
<feature type="binding site" evidence="3">
    <location>
        <position position="157"/>
    </location>
    <ligand>
        <name>a divalent metal cation</name>
        <dbReference type="ChEBI" id="CHEBI:60240"/>
        <label>2</label>
    </ligand>
</feature>
<comment type="similarity">
    <text evidence="1">Belongs to the metallo-dependent hydrolases superfamily. TatD-type hydrolase family.</text>
</comment>
<comment type="caution">
    <text evidence="4">The sequence shown here is derived from an EMBL/GenBank/DDBJ whole genome shotgun (WGS) entry which is preliminary data.</text>
</comment>